<accession>A0A8S1EI56</accession>
<dbReference type="OrthoDB" id="5795704at2759"/>
<organism evidence="1 2">
    <name type="scientific">Caenorhabditis bovis</name>
    <dbReference type="NCBI Taxonomy" id="2654633"/>
    <lineage>
        <taxon>Eukaryota</taxon>
        <taxon>Metazoa</taxon>
        <taxon>Ecdysozoa</taxon>
        <taxon>Nematoda</taxon>
        <taxon>Chromadorea</taxon>
        <taxon>Rhabditida</taxon>
        <taxon>Rhabditina</taxon>
        <taxon>Rhabditomorpha</taxon>
        <taxon>Rhabditoidea</taxon>
        <taxon>Rhabditidae</taxon>
        <taxon>Peloderinae</taxon>
        <taxon>Caenorhabditis</taxon>
    </lineage>
</organism>
<dbReference type="Proteomes" id="UP000494206">
    <property type="component" value="Unassembled WGS sequence"/>
</dbReference>
<protein>
    <submittedName>
        <fullName evidence="1">Uncharacterized protein</fullName>
    </submittedName>
</protein>
<evidence type="ECO:0000313" key="1">
    <source>
        <dbReference type="EMBL" id="CAB3397332.1"/>
    </source>
</evidence>
<sequence>MSSTIEFYVDDYRTKWQRIASIPVAISKANQESLVRSRVQRYSISGDHNGLSSQVGYVNTINTAKIYSDGNAAEAWVVHNPIPKAEEGTRIYTNTIFIQPSCNKM</sequence>
<keyword evidence="2" id="KW-1185">Reference proteome</keyword>
<dbReference type="EMBL" id="CADEPM010000001">
    <property type="protein sequence ID" value="CAB3397332.1"/>
    <property type="molecule type" value="Genomic_DNA"/>
</dbReference>
<name>A0A8S1EI56_9PELO</name>
<reference evidence="1 2" key="1">
    <citation type="submission" date="2020-04" db="EMBL/GenBank/DDBJ databases">
        <authorList>
            <person name="Laetsch R D."/>
            <person name="Stevens L."/>
            <person name="Kumar S."/>
            <person name="Blaxter L. M."/>
        </authorList>
    </citation>
    <scope>NUCLEOTIDE SEQUENCE [LARGE SCALE GENOMIC DNA]</scope>
</reference>
<gene>
    <name evidence="1" type="ORF">CBOVIS_LOCUS761</name>
</gene>
<dbReference type="AlphaFoldDB" id="A0A8S1EI56"/>
<evidence type="ECO:0000313" key="2">
    <source>
        <dbReference type="Proteomes" id="UP000494206"/>
    </source>
</evidence>
<comment type="caution">
    <text evidence="1">The sequence shown here is derived from an EMBL/GenBank/DDBJ whole genome shotgun (WGS) entry which is preliminary data.</text>
</comment>
<proteinExistence type="predicted"/>